<comment type="caution">
    <text evidence="11">The sequence shown here is derived from an EMBL/GenBank/DDBJ whole genome shotgun (WGS) entry which is preliminary data.</text>
</comment>
<dbReference type="GO" id="GO:0043953">
    <property type="term" value="P:protein transport by the Tat complex"/>
    <property type="evidence" value="ECO:0007669"/>
    <property type="project" value="UniProtKB-UniRule"/>
</dbReference>
<accession>A0A1F7RU59</accession>
<dbReference type="GO" id="GO:0008320">
    <property type="term" value="F:protein transmembrane transporter activity"/>
    <property type="evidence" value="ECO:0007669"/>
    <property type="project" value="UniProtKB-UniRule"/>
</dbReference>
<dbReference type="AlphaFoldDB" id="A0A1F7RU59"/>
<dbReference type="PANTHER" id="PTHR42982">
    <property type="entry name" value="SEC-INDEPENDENT PROTEIN TRANSLOCASE PROTEIN TATA"/>
    <property type="match status" value="1"/>
</dbReference>
<feature type="compositionally biased region" description="Basic and acidic residues" evidence="10">
    <location>
        <begin position="43"/>
        <end position="71"/>
    </location>
</feature>
<evidence type="ECO:0000256" key="7">
    <source>
        <dbReference type="ARBA" id="ARBA00023010"/>
    </source>
</evidence>
<comment type="subunit">
    <text evidence="9">Forms a complex with TatC.</text>
</comment>
<evidence type="ECO:0000256" key="6">
    <source>
        <dbReference type="ARBA" id="ARBA00022989"/>
    </source>
</evidence>
<keyword evidence="3 9" id="KW-1003">Cell membrane</keyword>
<dbReference type="InterPro" id="IPR006312">
    <property type="entry name" value="TatA/E"/>
</dbReference>
<proteinExistence type="inferred from homology"/>
<dbReference type="GO" id="GO:0033281">
    <property type="term" value="C:TAT protein transport complex"/>
    <property type="evidence" value="ECO:0007669"/>
    <property type="project" value="UniProtKB-UniRule"/>
</dbReference>
<comment type="function">
    <text evidence="9">Part of the twin-arginine translocation (Tat) system that transports large folded proteins containing a characteristic twin-arginine motif in their signal peptide across membranes. TatA could form the protein-conducting channel of the Tat system.</text>
</comment>
<evidence type="ECO:0000256" key="10">
    <source>
        <dbReference type="SAM" id="MobiDB-lite"/>
    </source>
</evidence>
<comment type="similarity">
    <text evidence="9">Belongs to the TatA/E family.</text>
</comment>
<gene>
    <name evidence="9" type="primary">tatA</name>
    <name evidence="11" type="ORF">A2161_11305</name>
</gene>
<evidence type="ECO:0000256" key="1">
    <source>
        <dbReference type="ARBA" id="ARBA00004162"/>
    </source>
</evidence>
<feature type="region of interest" description="Disordered" evidence="10">
    <location>
        <begin position="41"/>
        <end position="71"/>
    </location>
</feature>
<reference evidence="11 12" key="1">
    <citation type="journal article" date="2016" name="Nat. Commun.">
        <title>Thousands of microbial genomes shed light on interconnected biogeochemical processes in an aquifer system.</title>
        <authorList>
            <person name="Anantharaman K."/>
            <person name="Brown C.T."/>
            <person name="Hug L.A."/>
            <person name="Sharon I."/>
            <person name="Castelle C.J."/>
            <person name="Probst A.J."/>
            <person name="Thomas B.C."/>
            <person name="Singh A."/>
            <person name="Wilkins M.J."/>
            <person name="Karaoz U."/>
            <person name="Brodie E.L."/>
            <person name="Williams K.H."/>
            <person name="Hubbard S.S."/>
            <person name="Banfield J.F."/>
        </authorList>
    </citation>
    <scope>NUCLEOTIDE SEQUENCE [LARGE SCALE GENOMIC DNA]</scope>
</reference>
<name>A0A1F7RU59_9BACT</name>
<keyword evidence="2 9" id="KW-0813">Transport</keyword>
<dbReference type="Pfam" id="PF02416">
    <property type="entry name" value="TatA_B_E"/>
    <property type="match status" value="1"/>
</dbReference>
<dbReference type="NCBIfam" id="TIGR01411">
    <property type="entry name" value="tatAE"/>
    <property type="match status" value="1"/>
</dbReference>
<dbReference type="Gene3D" id="1.20.5.3310">
    <property type="match status" value="1"/>
</dbReference>
<dbReference type="Proteomes" id="UP000179266">
    <property type="component" value="Unassembled WGS sequence"/>
</dbReference>
<evidence type="ECO:0000256" key="3">
    <source>
        <dbReference type="ARBA" id="ARBA00022475"/>
    </source>
</evidence>
<evidence type="ECO:0000256" key="9">
    <source>
        <dbReference type="HAMAP-Rule" id="MF_00236"/>
    </source>
</evidence>
<dbReference type="EMBL" id="MGDD01000224">
    <property type="protein sequence ID" value="OGL44437.1"/>
    <property type="molecule type" value="Genomic_DNA"/>
</dbReference>
<keyword evidence="7 9" id="KW-0811">Translocation</keyword>
<dbReference type="HAMAP" id="MF_00236">
    <property type="entry name" value="TatA_E"/>
    <property type="match status" value="1"/>
</dbReference>
<evidence type="ECO:0000256" key="4">
    <source>
        <dbReference type="ARBA" id="ARBA00022692"/>
    </source>
</evidence>
<keyword evidence="8 9" id="KW-0472">Membrane</keyword>
<dbReference type="PANTHER" id="PTHR42982:SF1">
    <property type="entry name" value="SEC-INDEPENDENT PROTEIN TRANSLOCASE PROTEIN TATA"/>
    <property type="match status" value="1"/>
</dbReference>
<keyword evidence="4 9" id="KW-0812">Transmembrane</keyword>
<dbReference type="InterPro" id="IPR003369">
    <property type="entry name" value="TatA/B/E"/>
</dbReference>
<organism evidence="11 12">
    <name type="scientific">Candidatus Schekmanbacteria bacterium RBG_13_48_7</name>
    <dbReference type="NCBI Taxonomy" id="1817878"/>
    <lineage>
        <taxon>Bacteria</taxon>
        <taxon>Candidatus Schekmaniibacteriota</taxon>
    </lineage>
</organism>
<keyword evidence="5 9" id="KW-0653">Protein transport</keyword>
<evidence type="ECO:0000256" key="5">
    <source>
        <dbReference type="ARBA" id="ARBA00022927"/>
    </source>
</evidence>
<protein>
    <recommendedName>
        <fullName evidence="9">Sec-independent protein translocase protein TatA</fullName>
    </recommendedName>
</protein>
<keyword evidence="6 9" id="KW-1133">Transmembrane helix</keyword>
<comment type="subcellular location">
    <subcellularLocation>
        <location evidence="1 9">Cell membrane</location>
        <topology evidence="1 9">Single-pass membrane protein</topology>
    </subcellularLocation>
</comment>
<sequence length="71" mass="7662">MFGGLGLPELIVILFIIMIVFGVGKLPEIGRGLGEGIKSFKKATREDDSIPKKISEGETKNSGNEIKENNS</sequence>
<evidence type="ECO:0000256" key="8">
    <source>
        <dbReference type="ARBA" id="ARBA00023136"/>
    </source>
</evidence>
<evidence type="ECO:0000256" key="2">
    <source>
        <dbReference type="ARBA" id="ARBA00022448"/>
    </source>
</evidence>
<feature type="transmembrane region" description="Helical" evidence="9">
    <location>
        <begin position="6"/>
        <end position="24"/>
    </location>
</feature>
<evidence type="ECO:0000313" key="11">
    <source>
        <dbReference type="EMBL" id="OGL44437.1"/>
    </source>
</evidence>
<evidence type="ECO:0000313" key="12">
    <source>
        <dbReference type="Proteomes" id="UP000179266"/>
    </source>
</evidence>